<evidence type="ECO:0000256" key="1">
    <source>
        <dbReference type="SAM" id="MobiDB-lite"/>
    </source>
</evidence>
<dbReference type="KEGG" id="acan:ACA1_052310"/>
<dbReference type="RefSeq" id="XP_004343945.1">
    <property type="nucleotide sequence ID" value="XM_004343895.1"/>
</dbReference>
<dbReference type="Proteomes" id="UP000011083">
    <property type="component" value="Unassembled WGS sequence"/>
</dbReference>
<name>L8H5P2_ACACF</name>
<evidence type="ECO:0000313" key="3">
    <source>
        <dbReference type="Proteomes" id="UP000011083"/>
    </source>
</evidence>
<sequence length="98" mass="11348">MSRLEKKAEEPIQPIEKELMLDNPDQVRAMERAADPDRREKLKEEGRLGLQSDKKYLAEVKKAGIDVEKEFETSGQVHIPVEGQTYEVKPRQRHNPPL</sequence>
<gene>
    <name evidence="2" type="ORF">ACA1_052310</name>
</gene>
<feature type="region of interest" description="Disordered" evidence="1">
    <location>
        <begin position="1"/>
        <end position="26"/>
    </location>
</feature>
<keyword evidence="3" id="KW-1185">Reference proteome</keyword>
<proteinExistence type="predicted"/>
<dbReference type="AlphaFoldDB" id="L8H5P2"/>
<dbReference type="VEuPathDB" id="AmoebaDB:ACA1_052310"/>
<accession>L8H5P2</accession>
<dbReference type="GeneID" id="14921405"/>
<reference evidence="2 3" key="1">
    <citation type="journal article" date="2013" name="Genome Biol.">
        <title>Genome of Acanthamoeba castellanii highlights extensive lateral gene transfer and early evolution of tyrosine kinase signaling.</title>
        <authorList>
            <person name="Clarke M."/>
            <person name="Lohan A.J."/>
            <person name="Liu B."/>
            <person name="Lagkouvardos I."/>
            <person name="Roy S."/>
            <person name="Zafar N."/>
            <person name="Bertelli C."/>
            <person name="Schilde C."/>
            <person name="Kianianmomeni A."/>
            <person name="Burglin T.R."/>
            <person name="Frech C."/>
            <person name="Turcotte B."/>
            <person name="Kopec K.O."/>
            <person name="Synnott J.M."/>
            <person name="Choo C."/>
            <person name="Paponov I."/>
            <person name="Finkler A."/>
            <person name="Soon Heng Tan C."/>
            <person name="Hutchins A.P."/>
            <person name="Weinmeier T."/>
            <person name="Rattei T."/>
            <person name="Chu J.S."/>
            <person name="Gimenez G."/>
            <person name="Irimia M."/>
            <person name="Rigden D.J."/>
            <person name="Fitzpatrick D.A."/>
            <person name="Lorenzo-Morales J."/>
            <person name="Bateman A."/>
            <person name="Chiu C.H."/>
            <person name="Tang P."/>
            <person name="Hegemann P."/>
            <person name="Fromm H."/>
            <person name="Raoult D."/>
            <person name="Greub G."/>
            <person name="Miranda-Saavedra D."/>
            <person name="Chen N."/>
            <person name="Nash P."/>
            <person name="Ginger M.L."/>
            <person name="Horn M."/>
            <person name="Schaap P."/>
            <person name="Caler L."/>
            <person name="Loftus B."/>
        </authorList>
    </citation>
    <scope>NUCLEOTIDE SEQUENCE [LARGE SCALE GENOMIC DNA]</scope>
    <source>
        <strain evidence="2 3">Neff</strain>
    </source>
</reference>
<feature type="compositionally biased region" description="Basic and acidic residues" evidence="1">
    <location>
        <begin position="1"/>
        <end position="20"/>
    </location>
</feature>
<organism evidence="2 3">
    <name type="scientific">Acanthamoeba castellanii (strain ATCC 30010 / Neff)</name>
    <dbReference type="NCBI Taxonomy" id="1257118"/>
    <lineage>
        <taxon>Eukaryota</taxon>
        <taxon>Amoebozoa</taxon>
        <taxon>Discosea</taxon>
        <taxon>Longamoebia</taxon>
        <taxon>Centramoebida</taxon>
        <taxon>Acanthamoebidae</taxon>
        <taxon>Acanthamoeba</taxon>
    </lineage>
</organism>
<protein>
    <submittedName>
        <fullName evidence="2">Uncharacterized protein</fullName>
    </submittedName>
</protein>
<dbReference type="EMBL" id="KB007909">
    <property type="protein sequence ID" value="ELR20542.1"/>
    <property type="molecule type" value="Genomic_DNA"/>
</dbReference>
<evidence type="ECO:0000313" key="2">
    <source>
        <dbReference type="EMBL" id="ELR20542.1"/>
    </source>
</evidence>